<reference evidence="2 3" key="1">
    <citation type="submission" date="2023-10" db="EMBL/GenBank/DDBJ databases">
        <title>Hymenobacter endophyticus sp. nov., an isolate from the leaf tissues of wheat.</title>
        <authorList>
            <person name="Dai Y."/>
        </authorList>
    </citation>
    <scope>NUCLEOTIDE SEQUENCE [LARGE SCALE GENOMIC DNA]</scope>
    <source>
        <strain evidence="2 3">ZK17L-C2</strain>
    </source>
</reference>
<keyword evidence="1" id="KW-0812">Transmembrane</keyword>
<keyword evidence="3" id="KW-1185">Reference proteome</keyword>
<accession>A0ABU3TMD4</accession>
<feature type="transmembrane region" description="Helical" evidence="1">
    <location>
        <begin position="148"/>
        <end position="169"/>
    </location>
</feature>
<evidence type="ECO:0000256" key="1">
    <source>
        <dbReference type="SAM" id="Phobius"/>
    </source>
</evidence>
<dbReference type="InterPro" id="IPR025250">
    <property type="entry name" value="DUF4199"/>
</dbReference>
<dbReference type="Proteomes" id="UP001250698">
    <property type="component" value="Unassembled WGS sequence"/>
</dbReference>
<feature type="transmembrane region" description="Helical" evidence="1">
    <location>
        <begin position="45"/>
        <end position="64"/>
    </location>
</feature>
<gene>
    <name evidence="2" type="ORF">ROI90_19150</name>
</gene>
<name>A0ABU3TMD4_9BACT</name>
<comment type="caution">
    <text evidence="2">The sequence shown here is derived from an EMBL/GenBank/DDBJ whole genome shotgun (WGS) entry which is preliminary data.</text>
</comment>
<protein>
    <submittedName>
        <fullName evidence="2">DUF4199 domain-containing protein</fullName>
    </submittedName>
</protein>
<dbReference type="Pfam" id="PF13858">
    <property type="entry name" value="DUF4199"/>
    <property type="match status" value="1"/>
</dbReference>
<keyword evidence="1" id="KW-1133">Transmembrane helix</keyword>
<keyword evidence="1" id="KW-0472">Membrane</keyword>
<evidence type="ECO:0000313" key="2">
    <source>
        <dbReference type="EMBL" id="MDU0372534.1"/>
    </source>
</evidence>
<evidence type="ECO:0000313" key="3">
    <source>
        <dbReference type="Proteomes" id="UP001250698"/>
    </source>
</evidence>
<organism evidence="2 3">
    <name type="scientific">Hymenobacter endophyticus</name>
    <dbReference type="NCBI Taxonomy" id="3076335"/>
    <lineage>
        <taxon>Bacteria</taxon>
        <taxon>Pseudomonadati</taxon>
        <taxon>Bacteroidota</taxon>
        <taxon>Cytophagia</taxon>
        <taxon>Cytophagales</taxon>
        <taxon>Hymenobacteraceae</taxon>
        <taxon>Hymenobacter</taxon>
    </lineage>
</organism>
<sequence>MQPTATTSPVTPVSAGLRYGLLVGIVTSIYSFLLKVADLEQKPMMGLLTFAILIVGIILAHKFYKQHNAGFMSYAQGLGIATIAGAVIGALSGVFNYLYVNFIDTEYVQRTLDASRAKLEADGNMSEEQIEQAIQWTEKLMPTGPLSIVWAIIATAFFGFLLSLVISAFTKHTRPEFE</sequence>
<feature type="transmembrane region" description="Helical" evidence="1">
    <location>
        <begin position="16"/>
        <end position="33"/>
    </location>
</feature>
<dbReference type="EMBL" id="JAWDJT010000015">
    <property type="protein sequence ID" value="MDU0372534.1"/>
    <property type="molecule type" value="Genomic_DNA"/>
</dbReference>
<feature type="transmembrane region" description="Helical" evidence="1">
    <location>
        <begin position="76"/>
        <end position="100"/>
    </location>
</feature>
<proteinExistence type="predicted"/>
<dbReference type="RefSeq" id="WP_315999895.1">
    <property type="nucleotide sequence ID" value="NZ_JAWDJT010000015.1"/>
</dbReference>